<dbReference type="Pfam" id="PF01546">
    <property type="entry name" value="Peptidase_M20"/>
    <property type="match status" value="1"/>
</dbReference>
<accession>A0A173XDH9</accession>
<feature type="binding site" evidence="1">
    <location>
        <position position="136"/>
    </location>
    <ligand>
        <name>Mn(2+)</name>
        <dbReference type="ChEBI" id="CHEBI:29035"/>
        <label>2</label>
    </ligand>
</feature>
<gene>
    <name evidence="3" type="primary">yxeP</name>
    <name evidence="3" type="ORF">ERS852478_00279</name>
</gene>
<proteinExistence type="predicted"/>
<evidence type="ECO:0000259" key="2">
    <source>
        <dbReference type="Pfam" id="PF07687"/>
    </source>
</evidence>
<dbReference type="SUPFAM" id="SSF53187">
    <property type="entry name" value="Zn-dependent exopeptidases"/>
    <property type="match status" value="1"/>
</dbReference>
<dbReference type="Gene3D" id="3.40.630.10">
    <property type="entry name" value="Zn peptidases"/>
    <property type="match status" value="1"/>
</dbReference>
<dbReference type="SUPFAM" id="SSF55031">
    <property type="entry name" value="Bacterial exopeptidase dimerisation domain"/>
    <property type="match status" value="1"/>
</dbReference>
<reference evidence="3 4" key="1">
    <citation type="submission" date="2015-09" db="EMBL/GenBank/DDBJ databases">
        <authorList>
            <consortium name="Pathogen Informatics"/>
        </authorList>
    </citation>
    <scope>NUCLEOTIDE SEQUENCE [LARGE SCALE GENOMIC DNA]</scope>
    <source>
        <strain evidence="3 4">2789STDY5834863</strain>
    </source>
</reference>
<comment type="cofactor">
    <cofactor evidence="1">
        <name>Mn(2+)</name>
        <dbReference type="ChEBI" id="CHEBI:29035"/>
    </cofactor>
    <text evidence="1">The Mn(2+) ion enhances activity.</text>
</comment>
<dbReference type="PANTHER" id="PTHR11014">
    <property type="entry name" value="PEPTIDASE M20 FAMILY MEMBER"/>
    <property type="match status" value="1"/>
</dbReference>
<dbReference type="InterPro" id="IPR011650">
    <property type="entry name" value="Peptidase_M20_dimer"/>
</dbReference>
<keyword evidence="1" id="KW-0464">Manganese</keyword>
<dbReference type="InterPro" id="IPR036264">
    <property type="entry name" value="Bact_exopeptidase_dim_dom"/>
</dbReference>
<feature type="binding site" evidence="1">
    <location>
        <position position="97"/>
    </location>
    <ligand>
        <name>Mn(2+)</name>
        <dbReference type="ChEBI" id="CHEBI:29035"/>
        <label>2</label>
    </ligand>
</feature>
<feature type="binding site" evidence="1">
    <location>
        <position position="162"/>
    </location>
    <ligand>
        <name>Mn(2+)</name>
        <dbReference type="ChEBI" id="CHEBI:29035"/>
        <label>2</label>
    </ligand>
</feature>
<evidence type="ECO:0000313" key="3">
    <source>
        <dbReference type="EMBL" id="CUN49704.1"/>
    </source>
</evidence>
<name>A0A173XDH9_9FIRM</name>
<keyword evidence="3" id="KW-0378">Hydrolase</keyword>
<dbReference type="Proteomes" id="UP000095431">
    <property type="component" value="Unassembled WGS sequence"/>
</dbReference>
<protein>
    <submittedName>
        <fullName evidence="3">Uncharacterized hydrolase YxeP</fullName>
        <ecNumber evidence="3">3.-.-.-</ecNumber>
    </submittedName>
</protein>
<feature type="binding site" evidence="1">
    <location>
        <position position="99"/>
    </location>
    <ligand>
        <name>Mn(2+)</name>
        <dbReference type="ChEBI" id="CHEBI:29035"/>
        <label>2</label>
    </ligand>
</feature>
<dbReference type="RefSeq" id="WP_055199542.1">
    <property type="nucleotide sequence ID" value="NZ_BTHH01000001.1"/>
</dbReference>
<evidence type="ECO:0000256" key="1">
    <source>
        <dbReference type="PIRSR" id="PIRSR005962-1"/>
    </source>
</evidence>
<dbReference type="Gene3D" id="3.30.70.360">
    <property type="match status" value="1"/>
</dbReference>
<dbReference type="NCBIfam" id="TIGR01891">
    <property type="entry name" value="amidohydrolases"/>
    <property type="match status" value="1"/>
</dbReference>
<dbReference type="GO" id="GO:0046872">
    <property type="term" value="F:metal ion binding"/>
    <property type="evidence" value="ECO:0007669"/>
    <property type="project" value="UniProtKB-KW"/>
</dbReference>
<dbReference type="InterPro" id="IPR017439">
    <property type="entry name" value="Amidohydrolase"/>
</dbReference>
<dbReference type="GO" id="GO:0016787">
    <property type="term" value="F:hydrolase activity"/>
    <property type="evidence" value="ECO:0007669"/>
    <property type="project" value="UniProtKB-KW"/>
</dbReference>
<dbReference type="CDD" id="cd03886">
    <property type="entry name" value="M20_Acy1"/>
    <property type="match status" value="1"/>
</dbReference>
<dbReference type="AlphaFoldDB" id="A0A173XDH9"/>
<dbReference type="InterPro" id="IPR002933">
    <property type="entry name" value="Peptidase_M20"/>
</dbReference>
<dbReference type="eggNOG" id="COG1473">
    <property type="taxonomic scope" value="Bacteria"/>
</dbReference>
<evidence type="ECO:0000313" key="4">
    <source>
        <dbReference type="Proteomes" id="UP000095431"/>
    </source>
</evidence>
<dbReference type="Pfam" id="PF07687">
    <property type="entry name" value="M20_dimer"/>
    <property type="match status" value="1"/>
</dbReference>
<dbReference type="PIRSF" id="PIRSF005962">
    <property type="entry name" value="Pept_M20D_amidohydro"/>
    <property type="match status" value="1"/>
</dbReference>
<keyword evidence="1" id="KW-0479">Metal-binding</keyword>
<organism evidence="3 4">
    <name type="scientific">Blautia wexlerae</name>
    <dbReference type="NCBI Taxonomy" id="418240"/>
    <lineage>
        <taxon>Bacteria</taxon>
        <taxon>Bacillati</taxon>
        <taxon>Bacillota</taxon>
        <taxon>Clostridia</taxon>
        <taxon>Lachnospirales</taxon>
        <taxon>Lachnospiraceae</taxon>
        <taxon>Blautia</taxon>
    </lineage>
</organism>
<dbReference type="PANTHER" id="PTHR11014:SF63">
    <property type="entry name" value="METALLOPEPTIDASE, PUTATIVE (AFU_ORTHOLOGUE AFUA_6G09600)-RELATED"/>
    <property type="match status" value="1"/>
</dbReference>
<dbReference type="EMBL" id="CYZN01000002">
    <property type="protein sequence ID" value="CUN49704.1"/>
    <property type="molecule type" value="Genomic_DNA"/>
</dbReference>
<feature type="binding site" evidence="1">
    <location>
        <position position="364"/>
    </location>
    <ligand>
        <name>Mn(2+)</name>
        <dbReference type="ChEBI" id="CHEBI:29035"/>
        <label>2</label>
    </ligand>
</feature>
<sequence length="389" mass="43915">MNIEKYTEELITLRHYFHQHPELALQEVETSAYIRKYLEKLGYEIVPIEPTGLIAELSSLRNREKLVVLRAEMDALPIQEQTNLPYASVNQGCMHACGHDMILAAALILAKIVAEEQRMQENFPVRLRFLFEPAEEIGEGAKRMLQAGALENPKADAFLMFHYAADMTFGMAVHQGQASSMINSMQIHVHGKSSHWCEADKGIDAIYAAAQVISAIHDLNESFGKQHPDAGKYIVGTGTIHGGEYTNIIADHVVLNGNIRAVHEETYMALEHELERNLQEIEKQTGTQIRMEFPKDPVYAFANDEELTETAKAVGEEVFGDKFVLEGEDELFLSGDNAYRYFRETRGLFTVFLAGIPGENHPLHHPKFQLDERILPYSVEALYKIITTL</sequence>
<dbReference type="EC" id="3.-.-.-" evidence="3"/>
<feature type="domain" description="Peptidase M20 dimerisation" evidence="2">
    <location>
        <begin position="182"/>
        <end position="284"/>
    </location>
</feature>